<keyword evidence="3" id="KW-0479">Metal-binding</keyword>
<comment type="similarity">
    <text evidence="7">Belongs to the bacterial reverse transcriptase family.</text>
</comment>
<proteinExistence type="inferred from homology"/>
<evidence type="ECO:0000256" key="1">
    <source>
        <dbReference type="ARBA" id="ARBA00022679"/>
    </source>
</evidence>
<sequence>MYILSPKKTTEHSISSIDNLCEALDLTSSRSSRRYKRLSYQDRYVRDFVEKSDGTLRAVYKPHYLLRKIQRRINRRIFTRIVAWPDYIYGSVPNTKGVDKKVIQRKDYVSCAAQHCESKSLLKVDIKDFFDNIHIYHVKKIFLDFFKYPEDVSELLADICCFEERVIQGALTSSYIASLCLWDIEPKLVERLQRHNLTYTRLVDDITVSSKVSNFQFDMALSHITRMLEDKDLPINNAKTKVSYVSISPLMVHGMRVNFSEPRYPSDEIRKLRASVHNLEKLASQTGYRTTFAYRKDFNRCMGRVNKLKRVKHNKHAVLIKKLKQILPLPSKTDLKRIGLSVKRLEQDYSNKKETYWYKKRFYMAQDRINILNRTFFKSAAQYRERLSKIKPLYDSIENG</sequence>
<dbReference type="InterPro" id="IPR000477">
    <property type="entry name" value="RT_dom"/>
</dbReference>
<protein>
    <submittedName>
        <fullName evidence="9">Reverse transcriptase</fullName>
    </submittedName>
</protein>
<dbReference type="GO" id="GO:0003964">
    <property type="term" value="F:RNA-directed DNA polymerase activity"/>
    <property type="evidence" value="ECO:0007669"/>
    <property type="project" value="UniProtKB-KW"/>
</dbReference>
<gene>
    <name evidence="9" type="ORF">AAY55_16865</name>
</gene>
<dbReference type="SUPFAM" id="SSF56672">
    <property type="entry name" value="DNA/RNA polymerases"/>
    <property type="match status" value="1"/>
</dbReference>
<dbReference type="InterPro" id="IPR000123">
    <property type="entry name" value="Reverse_transcriptase_msDNA"/>
</dbReference>
<evidence type="ECO:0000256" key="2">
    <source>
        <dbReference type="ARBA" id="ARBA00022695"/>
    </source>
</evidence>
<evidence type="ECO:0000256" key="4">
    <source>
        <dbReference type="ARBA" id="ARBA00022842"/>
    </source>
</evidence>
<dbReference type="EMBL" id="LCUF01000035">
    <property type="protein sequence ID" value="KQA22543.1"/>
    <property type="molecule type" value="Genomic_DNA"/>
</dbReference>
<keyword evidence="6" id="KW-0051">Antiviral defense</keyword>
<accession>A0A0Q0LYE2</accession>
<dbReference type="Proteomes" id="UP000053724">
    <property type="component" value="Unassembled WGS sequence"/>
</dbReference>
<keyword evidence="1" id="KW-0808">Transferase</keyword>
<dbReference type="Pfam" id="PF00078">
    <property type="entry name" value="RVT_1"/>
    <property type="match status" value="1"/>
</dbReference>
<dbReference type="PROSITE" id="PS50878">
    <property type="entry name" value="RT_POL"/>
    <property type="match status" value="1"/>
</dbReference>
<feature type="domain" description="Reverse transcriptase" evidence="8">
    <location>
        <begin position="29"/>
        <end position="257"/>
    </location>
</feature>
<keyword evidence="5 9" id="KW-0695">RNA-directed DNA polymerase</keyword>
<dbReference type="GO" id="GO:0051607">
    <property type="term" value="P:defense response to virus"/>
    <property type="evidence" value="ECO:0007669"/>
    <property type="project" value="UniProtKB-KW"/>
</dbReference>
<evidence type="ECO:0000256" key="3">
    <source>
        <dbReference type="ARBA" id="ARBA00022723"/>
    </source>
</evidence>
<evidence type="ECO:0000256" key="7">
    <source>
        <dbReference type="ARBA" id="ARBA00034120"/>
    </source>
</evidence>
<evidence type="ECO:0000256" key="6">
    <source>
        <dbReference type="ARBA" id="ARBA00023118"/>
    </source>
</evidence>
<dbReference type="PRINTS" id="PR00866">
    <property type="entry name" value="RNADNAPOLMS"/>
</dbReference>
<dbReference type="GO" id="GO:0046872">
    <property type="term" value="F:metal ion binding"/>
    <property type="evidence" value="ECO:0007669"/>
    <property type="project" value="UniProtKB-KW"/>
</dbReference>
<name>A0A0Q0LYE2_VIBMT</name>
<reference evidence="9 10" key="1">
    <citation type="journal article" date="2015" name="Genome Biol. Evol.">
        <title>The Dynamics of Genetic Interactions between Vibrio metoecus and Vibrio cholerae, Two Close Relatives Co-Occurring in the Environment.</title>
        <authorList>
            <person name="Orata F.D."/>
            <person name="Kirchberger P.C."/>
            <person name="Meheust R."/>
            <person name="Barlow E.J."/>
            <person name="Tarr C.L."/>
            <person name="Boucher Y."/>
        </authorList>
    </citation>
    <scope>NUCLEOTIDE SEQUENCE [LARGE SCALE GENOMIC DNA]</scope>
    <source>
        <strain evidence="9 10">08-2459</strain>
    </source>
</reference>
<dbReference type="PATRIC" id="fig|1481663.8.peg.3493"/>
<organism evidence="9 10">
    <name type="scientific">Vibrio metoecus</name>
    <dbReference type="NCBI Taxonomy" id="1481663"/>
    <lineage>
        <taxon>Bacteria</taxon>
        <taxon>Pseudomonadati</taxon>
        <taxon>Pseudomonadota</taxon>
        <taxon>Gammaproteobacteria</taxon>
        <taxon>Vibrionales</taxon>
        <taxon>Vibrionaceae</taxon>
        <taxon>Vibrio</taxon>
    </lineage>
</organism>
<evidence type="ECO:0000259" key="8">
    <source>
        <dbReference type="PROSITE" id="PS50878"/>
    </source>
</evidence>
<keyword evidence="2" id="KW-0548">Nucleotidyltransferase</keyword>
<dbReference type="InterPro" id="IPR043502">
    <property type="entry name" value="DNA/RNA_pol_sf"/>
</dbReference>
<keyword evidence="4" id="KW-0460">Magnesium</keyword>
<dbReference type="GO" id="GO:0003723">
    <property type="term" value="F:RNA binding"/>
    <property type="evidence" value="ECO:0007669"/>
    <property type="project" value="InterPro"/>
</dbReference>
<evidence type="ECO:0000256" key="5">
    <source>
        <dbReference type="ARBA" id="ARBA00022918"/>
    </source>
</evidence>
<evidence type="ECO:0000313" key="9">
    <source>
        <dbReference type="EMBL" id="KQA22543.1"/>
    </source>
</evidence>
<dbReference type="AlphaFoldDB" id="A0A0Q0LYE2"/>
<dbReference type="CDD" id="cd03487">
    <property type="entry name" value="RT_Bac_retron_II"/>
    <property type="match status" value="1"/>
</dbReference>
<evidence type="ECO:0000313" key="10">
    <source>
        <dbReference type="Proteomes" id="UP000053724"/>
    </source>
</evidence>
<comment type="caution">
    <text evidence="9">The sequence shown here is derived from an EMBL/GenBank/DDBJ whole genome shotgun (WGS) entry which is preliminary data.</text>
</comment>